<comment type="similarity">
    <text evidence="1">Belongs to the sigma-70 factor family. ECF subfamily.</text>
</comment>
<dbReference type="RefSeq" id="WP_189433472.1">
    <property type="nucleotide sequence ID" value="NZ_BNAO01000007.1"/>
</dbReference>
<gene>
    <name evidence="7" type="ORF">GCM10010919_26160</name>
</gene>
<evidence type="ECO:0000256" key="3">
    <source>
        <dbReference type="ARBA" id="ARBA00023082"/>
    </source>
</evidence>
<organism evidence="7 8">
    <name type="scientific">Alishewanella longhuensis</name>
    <dbReference type="NCBI Taxonomy" id="1091037"/>
    <lineage>
        <taxon>Bacteria</taxon>
        <taxon>Pseudomonadati</taxon>
        <taxon>Pseudomonadota</taxon>
        <taxon>Gammaproteobacteria</taxon>
        <taxon>Alteromonadales</taxon>
        <taxon>Alteromonadaceae</taxon>
        <taxon>Alishewanella</taxon>
    </lineage>
</organism>
<dbReference type="InterPro" id="IPR014284">
    <property type="entry name" value="RNA_pol_sigma-70_dom"/>
</dbReference>
<keyword evidence="8" id="KW-1185">Reference proteome</keyword>
<dbReference type="InterPro" id="IPR013325">
    <property type="entry name" value="RNA_pol_sigma_r2"/>
</dbReference>
<keyword evidence="5" id="KW-0804">Transcription</keyword>
<evidence type="ECO:0000259" key="6">
    <source>
        <dbReference type="Pfam" id="PF04542"/>
    </source>
</evidence>
<evidence type="ECO:0000256" key="2">
    <source>
        <dbReference type="ARBA" id="ARBA00023015"/>
    </source>
</evidence>
<dbReference type="PANTHER" id="PTHR43133">
    <property type="entry name" value="RNA POLYMERASE ECF-TYPE SIGMA FACTO"/>
    <property type="match status" value="1"/>
</dbReference>
<name>A0ABQ3L132_9ALTE</name>
<evidence type="ECO:0000256" key="5">
    <source>
        <dbReference type="ARBA" id="ARBA00023163"/>
    </source>
</evidence>
<reference evidence="8" key="1">
    <citation type="journal article" date="2019" name="Int. J. Syst. Evol. Microbiol.">
        <title>The Global Catalogue of Microorganisms (GCM) 10K type strain sequencing project: providing services to taxonomists for standard genome sequencing and annotation.</title>
        <authorList>
            <consortium name="The Broad Institute Genomics Platform"/>
            <consortium name="The Broad Institute Genome Sequencing Center for Infectious Disease"/>
            <person name="Wu L."/>
            <person name="Ma J."/>
        </authorList>
    </citation>
    <scope>NUCLEOTIDE SEQUENCE [LARGE SCALE GENOMIC DNA]</scope>
    <source>
        <strain evidence="8">CGMCC 1.7003</strain>
    </source>
</reference>
<dbReference type="InterPro" id="IPR013324">
    <property type="entry name" value="RNA_pol_sigma_r3/r4-like"/>
</dbReference>
<protein>
    <recommendedName>
        <fullName evidence="6">RNA polymerase sigma-70 region 2 domain-containing protein</fullName>
    </recommendedName>
</protein>
<evidence type="ECO:0000313" key="7">
    <source>
        <dbReference type="EMBL" id="GHG73404.1"/>
    </source>
</evidence>
<dbReference type="InterPro" id="IPR036388">
    <property type="entry name" value="WH-like_DNA-bd_sf"/>
</dbReference>
<evidence type="ECO:0000256" key="1">
    <source>
        <dbReference type="ARBA" id="ARBA00010641"/>
    </source>
</evidence>
<dbReference type="InterPro" id="IPR039425">
    <property type="entry name" value="RNA_pol_sigma-70-like"/>
</dbReference>
<evidence type="ECO:0000313" key="8">
    <source>
        <dbReference type="Proteomes" id="UP000659697"/>
    </source>
</evidence>
<feature type="domain" description="RNA polymerase sigma-70 region 2" evidence="6">
    <location>
        <begin position="24"/>
        <end position="86"/>
    </location>
</feature>
<keyword evidence="2" id="KW-0805">Transcription regulation</keyword>
<dbReference type="NCBIfam" id="TIGR02937">
    <property type="entry name" value="sigma70-ECF"/>
    <property type="match status" value="1"/>
</dbReference>
<keyword evidence="3" id="KW-0731">Sigma factor</keyword>
<dbReference type="Proteomes" id="UP000659697">
    <property type="component" value="Unassembled WGS sequence"/>
</dbReference>
<keyword evidence="4" id="KW-0238">DNA-binding</keyword>
<evidence type="ECO:0000256" key="4">
    <source>
        <dbReference type="ARBA" id="ARBA00023125"/>
    </source>
</evidence>
<accession>A0ABQ3L132</accession>
<dbReference type="EMBL" id="BNAO01000007">
    <property type="protein sequence ID" value="GHG73404.1"/>
    <property type="molecule type" value="Genomic_DNA"/>
</dbReference>
<dbReference type="Gene3D" id="1.10.1740.10">
    <property type="match status" value="1"/>
</dbReference>
<dbReference type="PANTHER" id="PTHR43133:SF58">
    <property type="entry name" value="ECF RNA POLYMERASE SIGMA FACTOR SIGD"/>
    <property type="match status" value="1"/>
</dbReference>
<sequence length="172" mass="20037">MNEWPALLQRAQQGDKQAYHTFLKAVVPFLRMRARRYVAPQQLDDFVQDVLLTLHRILHTYQGDLPVEPWLSGILKHKHYESWRQTAQERTQSLAEDESWHPTVELDEDEQYSAVSRLLAPLSEVQAQALYATKVEELSITETATLLQRSAVWVKVNVYRAIQLLRTELAEK</sequence>
<dbReference type="SUPFAM" id="SSF88946">
    <property type="entry name" value="Sigma2 domain of RNA polymerase sigma factors"/>
    <property type="match status" value="1"/>
</dbReference>
<dbReference type="InterPro" id="IPR007627">
    <property type="entry name" value="RNA_pol_sigma70_r2"/>
</dbReference>
<proteinExistence type="inferred from homology"/>
<dbReference type="Pfam" id="PF04542">
    <property type="entry name" value="Sigma70_r2"/>
    <property type="match status" value="1"/>
</dbReference>
<comment type="caution">
    <text evidence="7">The sequence shown here is derived from an EMBL/GenBank/DDBJ whole genome shotgun (WGS) entry which is preliminary data.</text>
</comment>
<dbReference type="Gene3D" id="1.10.10.10">
    <property type="entry name" value="Winged helix-like DNA-binding domain superfamily/Winged helix DNA-binding domain"/>
    <property type="match status" value="1"/>
</dbReference>
<dbReference type="SUPFAM" id="SSF88659">
    <property type="entry name" value="Sigma3 and sigma4 domains of RNA polymerase sigma factors"/>
    <property type="match status" value="1"/>
</dbReference>